<evidence type="ECO:0000256" key="3">
    <source>
        <dbReference type="ARBA" id="ARBA00022517"/>
    </source>
</evidence>
<dbReference type="InterPro" id="IPR027417">
    <property type="entry name" value="P-loop_NTPase"/>
</dbReference>
<dbReference type="GO" id="GO:0005525">
    <property type="term" value="F:GTP binding"/>
    <property type="evidence" value="ECO:0007669"/>
    <property type="project" value="UniProtKB-UniRule"/>
</dbReference>
<dbReference type="FunFam" id="3.30.300.20:FF:000004">
    <property type="entry name" value="GTPase Der"/>
    <property type="match status" value="1"/>
</dbReference>
<dbReference type="SMART" id="SM00382">
    <property type="entry name" value="AAA"/>
    <property type="match status" value="2"/>
</dbReference>
<feature type="binding site" evidence="9">
    <location>
        <begin position="57"/>
        <end position="61"/>
    </location>
    <ligand>
        <name>GTP</name>
        <dbReference type="ChEBI" id="CHEBI:37565"/>
        <label>1</label>
    </ligand>
</feature>
<evidence type="ECO:0000313" key="13">
    <source>
        <dbReference type="EMBL" id="MBJ7599862.1"/>
    </source>
</evidence>
<feature type="domain" description="EngA-type G" evidence="12">
    <location>
        <begin position="4"/>
        <end position="168"/>
    </location>
</feature>
<dbReference type="EMBL" id="JAEKNR010000176">
    <property type="protein sequence ID" value="MBJ7599862.1"/>
    <property type="molecule type" value="Genomic_DNA"/>
</dbReference>
<comment type="caution">
    <text evidence="13">The sequence shown here is derived from an EMBL/GenBank/DDBJ whole genome shotgun (WGS) entry which is preliminary data.</text>
</comment>
<dbReference type="Gene3D" id="3.30.300.20">
    <property type="match status" value="1"/>
</dbReference>
<dbReference type="InterPro" id="IPR006073">
    <property type="entry name" value="GTP-bd"/>
</dbReference>
<dbReference type="Proteomes" id="UP000612893">
    <property type="component" value="Unassembled WGS sequence"/>
</dbReference>
<proteinExistence type="inferred from homology"/>
<protein>
    <recommendedName>
        <fullName evidence="2 9">GTPase Der</fullName>
    </recommendedName>
    <alternativeName>
        <fullName evidence="7 9">GTP-binding protein EngA</fullName>
    </alternativeName>
</protein>
<evidence type="ECO:0000256" key="10">
    <source>
        <dbReference type="PROSITE-ProRule" id="PRU01049"/>
    </source>
</evidence>
<evidence type="ECO:0000256" key="5">
    <source>
        <dbReference type="ARBA" id="ARBA00022741"/>
    </source>
</evidence>
<dbReference type="NCBIfam" id="TIGR00231">
    <property type="entry name" value="small_GTP"/>
    <property type="match status" value="2"/>
</dbReference>
<dbReference type="InterPro" id="IPR015946">
    <property type="entry name" value="KH_dom-like_a/b"/>
</dbReference>
<evidence type="ECO:0000256" key="2">
    <source>
        <dbReference type="ARBA" id="ARBA00020953"/>
    </source>
</evidence>
<dbReference type="GO" id="GO:0042254">
    <property type="term" value="P:ribosome biogenesis"/>
    <property type="evidence" value="ECO:0007669"/>
    <property type="project" value="UniProtKB-KW"/>
</dbReference>
<dbReference type="AlphaFoldDB" id="A0A934K3L8"/>
<comment type="caution">
    <text evidence="9">Lacks conserved residue(s) required for the propagation of feature annotation.</text>
</comment>
<keyword evidence="6 9" id="KW-0342">GTP-binding</keyword>
<dbReference type="SUPFAM" id="SSF52540">
    <property type="entry name" value="P-loop containing nucleoside triphosphate hydrolases"/>
    <property type="match status" value="2"/>
</dbReference>
<evidence type="ECO:0000256" key="11">
    <source>
        <dbReference type="RuleBase" id="RU004481"/>
    </source>
</evidence>
<keyword evidence="4 11" id="KW-0677">Repeat</keyword>
<name>A0A934K3L8_9BACT</name>
<dbReference type="HAMAP" id="MF_00195">
    <property type="entry name" value="GTPase_Der"/>
    <property type="match status" value="1"/>
</dbReference>
<evidence type="ECO:0000313" key="14">
    <source>
        <dbReference type="Proteomes" id="UP000612893"/>
    </source>
</evidence>
<dbReference type="CDD" id="cd01895">
    <property type="entry name" value="EngA2"/>
    <property type="match status" value="1"/>
</dbReference>
<evidence type="ECO:0000256" key="4">
    <source>
        <dbReference type="ARBA" id="ARBA00022737"/>
    </source>
</evidence>
<comment type="subunit">
    <text evidence="9">Associates with the 50S ribosomal subunit.</text>
</comment>
<gene>
    <name evidence="9 13" type="primary">der</name>
    <name evidence="13" type="ORF">JF922_17515</name>
</gene>
<dbReference type="PIRSF" id="PIRSF006485">
    <property type="entry name" value="GTP-binding_EngA"/>
    <property type="match status" value="1"/>
</dbReference>
<dbReference type="Gene3D" id="3.40.50.300">
    <property type="entry name" value="P-loop containing nucleotide triphosphate hydrolases"/>
    <property type="match status" value="2"/>
</dbReference>
<evidence type="ECO:0000256" key="7">
    <source>
        <dbReference type="ARBA" id="ARBA00032345"/>
    </source>
</evidence>
<dbReference type="PROSITE" id="PS51712">
    <property type="entry name" value="G_ENGA"/>
    <property type="match status" value="2"/>
</dbReference>
<dbReference type="NCBIfam" id="TIGR03594">
    <property type="entry name" value="GTPase_EngA"/>
    <property type="match status" value="1"/>
</dbReference>
<comment type="similarity">
    <text evidence="1 9 10 11">Belongs to the TRAFAC class TrmE-Era-EngA-EngB-Septin-like GTPase superfamily. EngA (Der) GTPase family.</text>
</comment>
<sequence>MPRPIVALVGRPNTGKSTLFNRLIGRRKAIVDREPGLTRDRLYGVAEWRGRELTVVDTAGLQLSDDGSTAAAIEAQTRAAIEEAQVIVFLLDIRSGLTPLDRDIAGMLRRSRRPVVVAANKADDPRQAYLRHELLELGFPEMIVLSGQHGIGVDDLLDAVQAELPPAEATEAGEEAVARLAIMGRPNVGKSSLLNRLLGDDRAVVSEVPGTTRDPIDTELRFDGLPVVLVDTAGIRRRSSARDRLERVSLLRGIKAMERSDVVLLVLDGSSGVLAQDQHVASYALEAGRGLVLVVNKVDLLERPERRAAVWTRQLRSDFRFVSHAPVVPISALTGEGIERVLPAALEVVGQRRVRVPTNELNRVLRDAFLQRPPPSNSRGRRVSFKYATQASSETPTFVVFVNDESLLTQAYRRYLQNRLRDRFGFSGNPIQVLARSSAGRD</sequence>
<feature type="domain" description="EngA-type G" evidence="12">
    <location>
        <begin position="178"/>
        <end position="353"/>
    </location>
</feature>
<evidence type="ECO:0000256" key="6">
    <source>
        <dbReference type="ARBA" id="ARBA00023134"/>
    </source>
</evidence>
<dbReference type="InterPro" id="IPR003593">
    <property type="entry name" value="AAA+_ATPase"/>
</dbReference>
<dbReference type="InterPro" id="IPR005225">
    <property type="entry name" value="Small_GTP-bd"/>
</dbReference>
<dbReference type="InterPro" id="IPR032859">
    <property type="entry name" value="KH_dom-like"/>
</dbReference>
<feature type="binding site" evidence="9">
    <location>
        <begin position="296"/>
        <end position="299"/>
    </location>
    <ligand>
        <name>GTP</name>
        <dbReference type="ChEBI" id="CHEBI:37565"/>
        <label>2</label>
    </ligand>
</feature>
<dbReference type="PANTHER" id="PTHR43834">
    <property type="entry name" value="GTPASE DER"/>
    <property type="match status" value="1"/>
</dbReference>
<dbReference type="FunFam" id="3.40.50.300:FF:000057">
    <property type="entry name" value="GTPase Der"/>
    <property type="match status" value="1"/>
</dbReference>
<feature type="binding site" evidence="9">
    <location>
        <begin position="184"/>
        <end position="191"/>
    </location>
    <ligand>
        <name>GTP</name>
        <dbReference type="ChEBI" id="CHEBI:37565"/>
        <label>2</label>
    </ligand>
</feature>
<keyword evidence="14" id="KW-1185">Reference proteome</keyword>
<evidence type="ECO:0000259" key="12">
    <source>
        <dbReference type="PROSITE" id="PS51712"/>
    </source>
</evidence>
<reference evidence="13" key="1">
    <citation type="submission" date="2020-10" db="EMBL/GenBank/DDBJ databases">
        <title>Ca. Dormibacterota MAGs.</title>
        <authorList>
            <person name="Montgomery K."/>
        </authorList>
    </citation>
    <scope>NUCLEOTIDE SEQUENCE [LARGE SCALE GENOMIC DNA]</scope>
    <source>
        <strain evidence="13">SC8812_S17_10</strain>
    </source>
</reference>
<dbReference type="PANTHER" id="PTHR43834:SF6">
    <property type="entry name" value="GTPASE DER"/>
    <property type="match status" value="1"/>
</dbReference>
<keyword evidence="3 9" id="KW-0690">Ribosome biogenesis</keyword>
<evidence type="ECO:0000256" key="9">
    <source>
        <dbReference type="HAMAP-Rule" id="MF_00195"/>
    </source>
</evidence>
<keyword evidence="5 9" id="KW-0547">Nucleotide-binding</keyword>
<feature type="binding site" evidence="9">
    <location>
        <begin position="231"/>
        <end position="235"/>
    </location>
    <ligand>
        <name>GTP</name>
        <dbReference type="ChEBI" id="CHEBI:37565"/>
        <label>2</label>
    </ligand>
</feature>
<dbReference type="PRINTS" id="PR00326">
    <property type="entry name" value="GTP1OBG"/>
</dbReference>
<dbReference type="FunFam" id="3.40.50.300:FF:000040">
    <property type="entry name" value="GTPase Der"/>
    <property type="match status" value="1"/>
</dbReference>
<dbReference type="Pfam" id="PF01926">
    <property type="entry name" value="MMR_HSR1"/>
    <property type="match status" value="2"/>
</dbReference>
<dbReference type="Pfam" id="PF14714">
    <property type="entry name" value="KH_dom-like"/>
    <property type="match status" value="1"/>
</dbReference>
<feature type="binding site" evidence="9">
    <location>
        <begin position="120"/>
        <end position="123"/>
    </location>
    <ligand>
        <name>GTP</name>
        <dbReference type="ChEBI" id="CHEBI:37565"/>
        <label>1</label>
    </ligand>
</feature>
<accession>A0A934K3L8</accession>
<dbReference type="InterPro" id="IPR016484">
    <property type="entry name" value="GTPase_Der"/>
</dbReference>
<evidence type="ECO:0000256" key="1">
    <source>
        <dbReference type="ARBA" id="ARBA00008279"/>
    </source>
</evidence>
<dbReference type="GO" id="GO:0043022">
    <property type="term" value="F:ribosome binding"/>
    <property type="evidence" value="ECO:0007669"/>
    <property type="project" value="TreeGrafter"/>
</dbReference>
<organism evidence="13 14">
    <name type="scientific">Candidatus Nephthysia bennettiae</name>
    <dbReference type="NCBI Taxonomy" id="3127016"/>
    <lineage>
        <taxon>Bacteria</taxon>
        <taxon>Bacillati</taxon>
        <taxon>Candidatus Dormiibacterota</taxon>
        <taxon>Candidatus Dormibacteria</taxon>
        <taxon>Candidatus Dormibacterales</taxon>
        <taxon>Candidatus Dormibacteraceae</taxon>
        <taxon>Candidatus Nephthysia</taxon>
    </lineage>
</organism>
<comment type="function">
    <text evidence="8 9 11">GTPase that plays an essential role in the late steps of ribosome biogenesis.</text>
</comment>
<dbReference type="CDD" id="cd01894">
    <property type="entry name" value="EngA1"/>
    <property type="match status" value="1"/>
</dbReference>
<dbReference type="InterPro" id="IPR031166">
    <property type="entry name" value="G_ENGA"/>
</dbReference>
<evidence type="ECO:0000256" key="8">
    <source>
        <dbReference type="ARBA" id="ARBA00053470"/>
    </source>
</evidence>